<evidence type="ECO:0000256" key="1">
    <source>
        <dbReference type="ARBA" id="ARBA00023015"/>
    </source>
</evidence>
<dbReference type="EMBL" id="QLMG01000077">
    <property type="protein sequence ID" value="RAK08657.1"/>
    <property type="molecule type" value="Genomic_DNA"/>
</dbReference>
<feature type="domain" description="HTH gntR-type" evidence="4">
    <location>
        <begin position="11"/>
        <end position="78"/>
    </location>
</feature>
<dbReference type="RefSeq" id="WP_111551356.1">
    <property type="nucleotide sequence ID" value="NZ_LIQE01000087.1"/>
</dbReference>
<dbReference type="OrthoDB" id="8155773at2"/>
<dbReference type="Pfam" id="PF07729">
    <property type="entry name" value="FCD"/>
    <property type="match status" value="1"/>
</dbReference>
<dbReference type="InterPro" id="IPR036388">
    <property type="entry name" value="WH-like_DNA-bd_sf"/>
</dbReference>
<comment type="caution">
    <text evidence="5">The sequence shown here is derived from an EMBL/GenBank/DDBJ whole genome shotgun (WGS) entry which is preliminary data.</text>
</comment>
<dbReference type="Gene3D" id="1.20.120.530">
    <property type="entry name" value="GntR ligand-binding domain-like"/>
    <property type="match status" value="1"/>
</dbReference>
<dbReference type="SUPFAM" id="SSF46785">
    <property type="entry name" value="Winged helix' DNA-binding domain"/>
    <property type="match status" value="1"/>
</dbReference>
<dbReference type="InterPro" id="IPR011711">
    <property type="entry name" value="GntR_C"/>
</dbReference>
<dbReference type="CDD" id="cd07377">
    <property type="entry name" value="WHTH_GntR"/>
    <property type="match status" value="1"/>
</dbReference>
<keyword evidence="3" id="KW-0804">Transcription</keyword>
<dbReference type="PANTHER" id="PTHR43537">
    <property type="entry name" value="TRANSCRIPTIONAL REGULATOR, GNTR FAMILY"/>
    <property type="match status" value="1"/>
</dbReference>
<proteinExistence type="predicted"/>
<dbReference type="PANTHER" id="PTHR43537:SF24">
    <property type="entry name" value="GLUCONATE OPERON TRANSCRIPTIONAL REPRESSOR"/>
    <property type="match status" value="1"/>
</dbReference>
<dbReference type="InterPro" id="IPR008920">
    <property type="entry name" value="TF_FadR/GntR_C"/>
</dbReference>
<dbReference type="InterPro" id="IPR036390">
    <property type="entry name" value="WH_DNA-bd_sf"/>
</dbReference>
<keyword evidence="2 5" id="KW-0238">DNA-binding</keyword>
<gene>
    <name evidence="5" type="ORF">ATI53_10773</name>
</gene>
<dbReference type="GO" id="GO:0003700">
    <property type="term" value="F:DNA-binding transcription factor activity"/>
    <property type="evidence" value="ECO:0007669"/>
    <property type="project" value="InterPro"/>
</dbReference>
<protein>
    <submittedName>
        <fullName evidence="5">DNA-binding GntR family transcriptional regulator</fullName>
    </submittedName>
</protein>
<dbReference type="Pfam" id="PF00392">
    <property type="entry name" value="GntR"/>
    <property type="match status" value="1"/>
</dbReference>
<dbReference type="PRINTS" id="PR00035">
    <property type="entry name" value="HTHGNTR"/>
</dbReference>
<keyword evidence="1" id="KW-0805">Transcription regulation</keyword>
<dbReference type="GO" id="GO:0003677">
    <property type="term" value="F:DNA binding"/>
    <property type="evidence" value="ECO:0007669"/>
    <property type="project" value="UniProtKB-KW"/>
</dbReference>
<dbReference type="SMART" id="SM00895">
    <property type="entry name" value="FCD"/>
    <property type="match status" value="1"/>
</dbReference>
<reference evidence="5 6" key="1">
    <citation type="submission" date="2018-06" db="EMBL/GenBank/DDBJ databases">
        <title>Genomic Encyclopedia of Archaeal and Bacterial Type Strains, Phase II (KMG-II): from individual species to whole genera.</title>
        <authorList>
            <person name="Goeker M."/>
        </authorList>
    </citation>
    <scope>NUCLEOTIDE SEQUENCE [LARGE SCALE GENOMIC DNA]</scope>
    <source>
        <strain evidence="5 6">DSM 22011</strain>
    </source>
</reference>
<organism evidence="5 6">
    <name type="scientific">Salipiger aestuarii</name>
    <dbReference type="NCBI Taxonomy" id="568098"/>
    <lineage>
        <taxon>Bacteria</taxon>
        <taxon>Pseudomonadati</taxon>
        <taxon>Pseudomonadota</taxon>
        <taxon>Alphaproteobacteria</taxon>
        <taxon>Rhodobacterales</taxon>
        <taxon>Roseobacteraceae</taxon>
        <taxon>Salipiger</taxon>
    </lineage>
</organism>
<evidence type="ECO:0000256" key="3">
    <source>
        <dbReference type="ARBA" id="ARBA00023163"/>
    </source>
</evidence>
<evidence type="ECO:0000313" key="5">
    <source>
        <dbReference type="EMBL" id="RAK08657.1"/>
    </source>
</evidence>
<evidence type="ECO:0000259" key="4">
    <source>
        <dbReference type="PROSITE" id="PS50949"/>
    </source>
</evidence>
<accession>A0A327XL08</accession>
<dbReference type="PROSITE" id="PS50949">
    <property type="entry name" value="HTH_GNTR"/>
    <property type="match status" value="1"/>
</dbReference>
<evidence type="ECO:0000313" key="6">
    <source>
        <dbReference type="Proteomes" id="UP000249165"/>
    </source>
</evidence>
<evidence type="ECO:0000256" key="2">
    <source>
        <dbReference type="ARBA" id="ARBA00023125"/>
    </source>
</evidence>
<sequence length="233" mass="25386">MTDRKPAPPRGPAAEQAYQAIRDSIFSGRLGDNARVTEVELAETLSMSRTPVREAVKRLLLEGLLTRDAGPGLRVVALQDDEVAQIFEIRLMLESYAARRAAKHATPEQASELRRLARDMAALVPPRTVADFTAMSELNAAFHQLVLEAARSSRVTAMLSVVVHLALVTRTFRMYREADMQRSARHHIEIADAITAGAPDWAGMAMATHLQSAAEIARAEQTAASDAATAHIP</sequence>
<name>A0A327XL08_9RHOB</name>
<keyword evidence="6" id="KW-1185">Reference proteome</keyword>
<dbReference type="AlphaFoldDB" id="A0A327XL08"/>
<dbReference type="InterPro" id="IPR000524">
    <property type="entry name" value="Tscrpt_reg_HTH_GntR"/>
</dbReference>
<dbReference type="SUPFAM" id="SSF48008">
    <property type="entry name" value="GntR ligand-binding domain-like"/>
    <property type="match status" value="1"/>
</dbReference>
<dbReference type="Gene3D" id="1.10.10.10">
    <property type="entry name" value="Winged helix-like DNA-binding domain superfamily/Winged helix DNA-binding domain"/>
    <property type="match status" value="1"/>
</dbReference>
<dbReference type="SMART" id="SM00345">
    <property type="entry name" value="HTH_GNTR"/>
    <property type="match status" value="1"/>
</dbReference>
<dbReference type="Proteomes" id="UP000249165">
    <property type="component" value="Unassembled WGS sequence"/>
</dbReference>